<keyword evidence="2" id="KW-0238">DNA-binding</keyword>
<gene>
    <name evidence="5" type="ORF">J5U18_05195</name>
</gene>
<dbReference type="InterPro" id="IPR018060">
    <property type="entry name" value="HTH_AraC"/>
</dbReference>
<keyword evidence="1" id="KW-0805">Transcription regulation</keyword>
<dbReference type="AlphaFoldDB" id="A0A8T4HA29"/>
<evidence type="ECO:0000313" key="6">
    <source>
        <dbReference type="Proteomes" id="UP000679691"/>
    </source>
</evidence>
<accession>A0A8T4HA29</accession>
<evidence type="ECO:0000256" key="1">
    <source>
        <dbReference type="ARBA" id="ARBA00023015"/>
    </source>
</evidence>
<dbReference type="InterPro" id="IPR009057">
    <property type="entry name" value="Homeodomain-like_sf"/>
</dbReference>
<keyword evidence="3" id="KW-0804">Transcription</keyword>
<evidence type="ECO:0000259" key="4">
    <source>
        <dbReference type="PROSITE" id="PS01124"/>
    </source>
</evidence>
<evidence type="ECO:0000256" key="2">
    <source>
        <dbReference type="ARBA" id="ARBA00023125"/>
    </source>
</evidence>
<dbReference type="SUPFAM" id="SSF46689">
    <property type="entry name" value="Homeodomain-like"/>
    <property type="match status" value="1"/>
</dbReference>
<proteinExistence type="predicted"/>
<dbReference type="RefSeq" id="WP_353546453.1">
    <property type="nucleotide sequence ID" value="NZ_JAGKSB010000004.1"/>
</dbReference>
<dbReference type="Proteomes" id="UP000679691">
    <property type="component" value="Unassembled WGS sequence"/>
</dbReference>
<dbReference type="GO" id="GO:0003700">
    <property type="term" value="F:DNA-binding transcription factor activity"/>
    <property type="evidence" value="ECO:0007669"/>
    <property type="project" value="InterPro"/>
</dbReference>
<keyword evidence="6" id="KW-1185">Reference proteome</keyword>
<dbReference type="PANTHER" id="PTHR46796">
    <property type="entry name" value="HTH-TYPE TRANSCRIPTIONAL ACTIVATOR RHAS-RELATED"/>
    <property type="match status" value="1"/>
</dbReference>
<dbReference type="InterPro" id="IPR050204">
    <property type="entry name" value="AraC_XylS_family_regulators"/>
</dbReference>
<dbReference type="PANTHER" id="PTHR46796:SF13">
    <property type="entry name" value="HTH-TYPE TRANSCRIPTIONAL ACTIVATOR RHAS"/>
    <property type="match status" value="1"/>
</dbReference>
<dbReference type="Gene3D" id="1.10.10.60">
    <property type="entry name" value="Homeodomain-like"/>
    <property type="match status" value="1"/>
</dbReference>
<evidence type="ECO:0000256" key="3">
    <source>
        <dbReference type="ARBA" id="ARBA00023163"/>
    </source>
</evidence>
<dbReference type="SMART" id="SM00342">
    <property type="entry name" value="HTH_ARAC"/>
    <property type="match status" value="1"/>
</dbReference>
<reference evidence="5" key="1">
    <citation type="submission" date="2021-03" db="EMBL/GenBank/DDBJ databases">
        <authorList>
            <person name="Lu T."/>
            <person name="Wang Q."/>
            <person name="Han X."/>
        </authorList>
    </citation>
    <scope>NUCLEOTIDE SEQUENCE</scope>
    <source>
        <strain evidence="5">WQ 2009</strain>
    </source>
</reference>
<organism evidence="5 6">
    <name type="scientific">Rhinopithecimicrobium faecis</name>
    <dbReference type="NCBI Taxonomy" id="2820698"/>
    <lineage>
        <taxon>Bacteria</taxon>
        <taxon>Pseudomonadati</taxon>
        <taxon>Bacteroidota</taxon>
        <taxon>Sphingobacteriia</taxon>
        <taxon>Sphingobacteriales</taxon>
        <taxon>Sphingobacteriaceae</taxon>
        <taxon>Rhinopithecimicrobium</taxon>
    </lineage>
</organism>
<evidence type="ECO:0000313" key="5">
    <source>
        <dbReference type="EMBL" id="MBP3942966.1"/>
    </source>
</evidence>
<name>A0A8T4HA29_9SPHI</name>
<comment type="caution">
    <text evidence="5">The sequence shown here is derived from an EMBL/GenBank/DDBJ whole genome shotgun (WGS) entry which is preliminary data.</text>
</comment>
<sequence length="268" mass="32068">MNLDFFVPTNKTLQKYIEGYYFITQNENSNSFNYWTFPNNFFILSISQNIEIIIEESKLVVKPSIKDNILVNYVASYTKPIEVLYEKPVNEITIYFKPLGIRQFIENTETLFKNKNAFDFSPFSDFTLKMKEIFLLENRTEQIEALETYLLSKLLNKQLSIMESILADVETNLRIDHIAKKHNFSRQYLHKLFLRNIGKSPTEYRKIYRFRSSLTNQKKTKNLTRLAHGNLFYDQSHFVKYFKQLTDIKPNTFFQKVNTDQQIVWFFI</sequence>
<feature type="domain" description="HTH araC/xylS-type" evidence="4">
    <location>
        <begin position="159"/>
        <end position="256"/>
    </location>
</feature>
<protein>
    <submittedName>
        <fullName evidence="5">AraC family transcriptional regulator</fullName>
    </submittedName>
</protein>
<dbReference type="GO" id="GO:0043565">
    <property type="term" value="F:sequence-specific DNA binding"/>
    <property type="evidence" value="ECO:0007669"/>
    <property type="project" value="InterPro"/>
</dbReference>
<dbReference type="PROSITE" id="PS01124">
    <property type="entry name" value="HTH_ARAC_FAMILY_2"/>
    <property type="match status" value="1"/>
</dbReference>
<dbReference type="EMBL" id="JAGKSB010000004">
    <property type="protein sequence ID" value="MBP3942966.1"/>
    <property type="molecule type" value="Genomic_DNA"/>
</dbReference>
<dbReference type="Pfam" id="PF12833">
    <property type="entry name" value="HTH_18"/>
    <property type="match status" value="1"/>
</dbReference>